<accession>A0A076MWE0</accession>
<dbReference type="STRING" id="1068978.AMETH_1960"/>
<reference evidence="1 2" key="1">
    <citation type="submission" date="2014-07" db="EMBL/GenBank/DDBJ databases">
        <title>Whole Genome Sequence of the Amycolatopsis methanolica 239.</title>
        <authorList>
            <person name="Tang B."/>
        </authorList>
    </citation>
    <scope>NUCLEOTIDE SEQUENCE [LARGE SCALE GENOMIC DNA]</scope>
    <source>
        <strain evidence="1 2">239</strain>
    </source>
</reference>
<dbReference type="HOGENOM" id="CLU_128798_0_0_11"/>
<name>A0A076MWE0_AMYME</name>
<dbReference type="EMBL" id="CP009110">
    <property type="protein sequence ID" value="AIJ22052.1"/>
    <property type="molecule type" value="Genomic_DNA"/>
</dbReference>
<dbReference type="AlphaFoldDB" id="A0A076MWE0"/>
<dbReference type="OrthoDB" id="3397289at2"/>
<gene>
    <name evidence="1" type="ORF">AMETH_1960</name>
</gene>
<dbReference type="eggNOG" id="COG0776">
    <property type="taxonomic scope" value="Bacteria"/>
</dbReference>
<sequence length="173" mass="18756">MRWLRRLIGDPLPEDFPGRLAEGENAVGSAPVRGGGHLVVTELGLWVPVPEGARRIGWHLISKAIWGDGVLTVTEADETGTAGAAVVLRDREPVRFELPRPGKVPWLVRQRVDGSIRARHRAELTSGGVWFVQRKLPGRDGVVLQARPDPGVDLEIVAAIAREAAEKLAPPQA</sequence>
<protein>
    <submittedName>
        <fullName evidence="1">Uncharacterized protein</fullName>
    </submittedName>
</protein>
<organism evidence="1 2">
    <name type="scientific">Amycolatopsis methanolica 239</name>
    <dbReference type="NCBI Taxonomy" id="1068978"/>
    <lineage>
        <taxon>Bacteria</taxon>
        <taxon>Bacillati</taxon>
        <taxon>Actinomycetota</taxon>
        <taxon>Actinomycetes</taxon>
        <taxon>Pseudonocardiales</taxon>
        <taxon>Pseudonocardiaceae</taxon>
        <taxon>Amycolatopsis</taxon>
        <taxon>Amycolatopsis methanolica group</taxon>
    </lineage>
</organism>
<dbReference type="PATRIC" id="fig|1068978.7.peg.2078"/>
<keyword evidence="2" id="KW-1185">Reference proteome</keyword>
<evidence type="ECO:0000313" key="1">
    <source>
        <dbReference type="EMBL" id="AIJ22052.1"/>
    </source>
</evidence>
<evidence type="ECO:0000313" key="2">
    <source>
        <dbReference type="Proteomes" id="UP000062973"/>
    </source>
</evidence>
<dbReference type="KEGG" id="amq:AMETH_1960"/>
<proteinExistence type="predicted"/>
<dbReference type="Proteomes" id="UP000062973">
    <property type="component" value="Chromosome"/>
</dbReference>
<dbReference type="RefSeq" id="WP_017981265.1">
    <property type="nucleotide sequence ID" value="NZ_AQUL01000001.1"/>
</dbReference>